<keyword evidence="2" id="KW-1185">Reference proteome</keyword>
<sequence length="167" mass="18656">MRLKPPLSRAPHAFEASYSLMLLKPYASEALCASELVKTLDEKHQLSSKATSKVVSLDQKVGLSEKISGTIMYLNIKLLSLEFYSSGASCVWSLVRRSLFRLEPFMRLKLPSYGASYAYRVSLRLKPHASETLLRLEPLMQPHASKASLSLKSHAFRASLTIALENL</sequence>
<gene>
    <name evidence="1" type="ORF">Fmac_025186</name>
</gene>
<proteinExistence type="predicted"/>
<dbReference type="EMBL" id="JBGMDY010000008">
    <property type="protein sequence ID" value="KAL2326128.1"/>
    <property type="molecule type" value="Genomic_DNA"/>
</dbReference>
<reference evidence="1 2" key="1">
    <citation type="submission" date="2024-08" db="EMBL/GenBank/DDBJ databases">
        <title>Insights into the chromosomal genome structure of Flemingia macrophylla.</title>
        <authorList>
            <person name="Ding Y."/>
            <person name="Zhao Y."/>
            <person name="Bi W."/>
            <person name="Wu M."/>
            <person name="Zhao G."/>
            <person name="Gong Y."/>
            <person name="Li W."/>
            <person name="Zhang P."/>
        </authorList>
    </citation>
    <scope>NUCLEOTIDE SEQUENCE [LARGE SCALE GENOMIC DNA]</scope>
    <source>
        <strain evidence="1">DYQJB</strain>
        <tissue evidence="1">Leaf</tissue>
    </source>
</reference>
<organism evidence="1 2">
    <name type="scientific">Flemingia macrophylla</name>
    <dbReference type="NCBI Taxonomy" id="520843"/>
    <lineage>
        <taxon>Eukaryota</taxon>
        <taxon>Viridiplantae</taxon>
        <taxon>Streptophyta</taxon>
        <taxon>Embryophyta</taxon>
        <taxon>Tracheophyta</taxon>
        <taxon>Spermatophyta</taxon>
        <taxon>Magnoliopsida</taxon>
        <taxon>eudicotyledons</taxon>
        <taxon>Gunneridae</taxon>
        <taxon>Pentapetalae</taxon>
        <taxon>rosids</taxon>
        <taxon>fabids</taxon>
        <taxon>Fabales</taxon>
        <taxon>Fabaceae</taxon>
        <taxon>Papilionoideae</taxon>
        <taxon>50 kb inversion clade</taxon>
        <taxon>NPAAA clade</taxon>
        <taxon>indigoferoid/millettioid clade</taxon>
        <taxon>Phaseoleae</taxon>
        <taxon>Flemingia</taxon>
    </lineage>
</organism>
<dbReference type="AlphaFoldDB" id="A0ABD1LRI0"/>
<dbReference type="Proteomes" id="UP001603857">
    <property type="component" value="Unassembled WGS sequence"/>
</dbReference>
<accession>A0ABD1LRI0</accession>
<evidence type="ECO:0000313" key="1">
    <source>
        <dbReference type="EMBL" id="KAL2326128.1"/>
    </source>
</evidence>
<evidence type="ECO:0000313" key="2">
    <source>
        <dbReference type="Proteomes" id="UP001603857"/>
    </source>
</evidence>
<comment type="caution">
    <text evidence="1">The sequence shown here is derived from an EMBL/GenBank/DDBJ whole genome shotgun (WGS) entry which is preliminary data.</text>
</comment>
<protein>
    <submittedName>
        <fullName evidence="1">Uncharacterized protein</fullName>
    </submittedName>
</protein>
<name>A0ABD1LRI0_9FABA</name>